<protein>
    <submittedName>
        <fullName evidence="2">Uncharacterized protein</fullName>
    </submittedName>
</protein>
<dbReference type="Proteomes" id="UP000179227">
    <property type="component" value="Unassembled WGS sequence"/>
</dbReference>
<evidence type="ECO:0000313" key="2">
    <source>
        <dbReference type="EMBL" id="OGE09624.1"/>
    </source>
</evidence>
<evidence type="ECO:0000256" key="1">
    <source>
        <dbReference type="SAM" id="Phobius"/>
    </source>
</evidence>
<accession>A0A1F5HZN5</accession>
<keyword evidence="1" id="KW-0812">Transmembrane</keyword>
<keyword evidence="1" id="KW-1133">Transmembrane helix</keyword>
<reference evidence="2 3" key="1">
    <citation type="journal article" date="2016" name="Nat. Commun.">
        <title>Thousands of microbial genomes shed light on interconnected biogeochemical processes in an aquifer system.</title>
        <authorList>
            <person name="Anantharaman K."/>
            <person name="Brown C.T."/>
            <person name="Hug L.A."/>
            <person name="Sharon I."/>
            <person name="Castelle C.J."/>
            <person name="Probst A.J."/>
            <person name="Thomas B.C."/>
            <person name="Singh A."/>
            <person name="Wilkins M.J."/>
            <person name="Karaoz U."/>
            <person name="Brodie E.L."/>
            <person name="Williams K.H."/>
            <person name="Hubbard S.S."/>
            <person name="Banfield J.F."/>
        </authorList>
    </citation>
    <scope>NUCLEOTIDE SEQUENCE [LARGE SCALE GENOMIC DNA]</scope>
</reference>
<feature type="transmembrane region" description="Helical" evidence="1">
    <location>
        <begin position="21"/>
        <end position="42"/>
    </location>
</feature>
<gene>
    <name evidence="2" type="ORF">A3A60_01705</name>
</gene>
<name>A0A1F5HZN5_9BACT</name>
<sequence>MTTLTETASFSHKAIVRVGKLLALLIGLYIVFRVGGVIFNAVSPPAPLPPTVAFGKLPQLDLSEGIPSPDNLTLKVETISGDIPNLGSSAKVFAVKNPDVTFGTLNDAAGIATRLGFSPRPQDLGQGKVRFSDAKQSGKLLTIESATNNFKLESNFLDTATILSSRPKSLESVSVIATDFVKNFGVGDVDYPSDLISTALFSVDNGKLVNAISLSSANVVQVIFGRADLDKIETVSLNANDPLVWVIVSDKGVLAGEKSSNQIQKFKFSTYPLKGGTAAFEQLKSGKGIFNKLPRDNNFTIRNVRLAYVETRKLQPYLQPVYIFEGDYNVLAYVAAVADEWIEPGNVSR</sequence>
<evidence type="ECO:0000313" key="3">
    <source>
        <dbReference type="Proteomes" id="UP000179227"/>
    </source>
</evidence>
<proteinExistence type="predicted"/>
<dbReference type="AlphaFoldDB" id="A0A1F5HZN5"/>
<comment type="caution">
    <text evidence="2">The sequence shown here is derived from an EMBL/GenBank/DDBJ whole genome shotgun (WGS) entry which is preliminary data.</text>
</comment>
<keyword evidence="1" id="KW-0472">Membrane</keyword>
<dbReference type="EMBL" id="MFBS01000018">
    <property type="protein sequence ID" value="OGE09624.1"/>
    <property type="molecule type" value="Genomic_DNA"/>
</dbReference>
<organism evidence="2 3">
    <name type="scientific">Candidatus Curtissbacteria bacterium RIFCSPLOWO2_01_FULL_42_26</name>
    <dbReference type="NCBI Taxonomy" id="1797729"/>
    <lineage>
        <taxon>Bacteria</taxon>
        <taxon>Candidatus Curtissiibacteriota</taxon>
    </lineage>
</organism>